<dbReference type="EMBL" id="JAAKZW010000292">
    <property type="protein sequence ID" value="NGO81189.1"/>
    <property type="molecule type" value="Genomic_DNA"/>
</dbReference>
<proteinExistence type="predicted"/>
<accession>A0A6G4XUA8</accession>
<dbReference type="Proteomes" id="UP000481109">
    <property type="component" value="Unassembled WGS sequence"/>
</dbReference>
<feature type="compositionally biased region" description="Basic residues" evidence="1">
    <location>
        <begin position="80"/>
        <end position="95"/>
    </location>
</feature>
<evidence type="ECO:0000313" key="3">
    <source>
        <dbReference type="Proteomes" id="UP000481109"/>
    </source>
</evidence>
<sequence>MEAALTAAAFLLLIALAAYVIHRLNLQHAERIALRTYSPAQAGRRPSTEPGIAVTPPPPHAPLPAVADRHDHRDGGRGRFGARRRRDRTTHKQAR</sequence>
<dbReference type="AlphaFoldDB" id="A0A6G4XUA8"/>
<evidence type="ECO:0000256" key="1">
    <source>
        <dbReference type="SAM" id="MobiDB-lite"/>
    </source>
</evidence>
<comment type="caution">
    <text evidence="2">The sequence shown here is derived from an EMBL/GenBank/DDBJ whole genome shotgun (WGS) entry which is preliminary data.</text>
</comment>
<evidence type="ECO:0000313" key="2">
    <source>
        <dbReference type="EMBL" id="NGO81189.1"/>
    </source>
</evidence>
<dbReference type="RefSeq" id="WP_165336591.1">
    <property type="nucleotide sequence ID" value="NZ_JAAKZW010000292.1"/>
</dbReference>
<feature type="region of interest" description="Disordered" evidence="1">
    <location>
        <begin position="37"/>
        <end position="95"/>
    </location>
</feature>
<keyword evidence="3" id="KW-1185">Reference proteome</keyword>
<organism evidence="2 3">
    <name type="scientific">Streptomyces mesophilus</name>
    <dbReference type="NCBI Taxonomy" id="1775132"/>
    <lineage>
        <taxon>Bacteria</taxon>
        <taxon>Bacillati</taxon>
        <taxon>Actinomycetota</taxon>
        <taxon>Actinomycetes</taxon>
        <taxon>Kitasatosporales</taxon>
        <taxon>Streptomycetaceae</taxon>
        <taxon>Streptomyces</taxon>
    </lineage>
</organism>
<feature type="compositionally biased region" description="Basic and acidic residues" evidence="1">
    <location>
        <begin position="67"/>
        <end position="77"/>
    </location>
</feature>
<reference evidence="2 3" key="1">
    <citation type="submission" date="2020-02" db="EMBL/GenBank/DDBJ databases">
        <title>Whole-genome analyses of novel actinobacteria.</title>
        <authorList>
            <person name="Sahin N."/>
            <person name="Tokatli A."/>
        </authorList>
    </citation>
    <scope>NUCLEOTIDE SEQUENCE [LARGE SCALE GENOMIC DNA]</scope>
    <source>
        <strain evidence="2 3">YC504</strain>
    </source>
</reference>
<gene>
    <name evidence="2" type="ORF">G6045_36830</name>
</gene>
<name>A0A6G4XUA8_9ACTN</name>
<protein>
    <submittedName>
        <fullName evidence="2">Uncharacterized protein</fullName>
    </submittedName>
</protein>